<sequence>MSGRSATDLVSSADGDITTDELTSTGGFVSTYLYTDPLIDLLDESEQPQYCRRAEKLGEFDTGEKNTDADTGVDNTVQKIPDEIDGRAYVLITDTRLLYIAGCADATSYVIRI</sequence>
<dbReference type="HOGENOM" id="CLU_2138583_0_0_2"/>
<name>U1PDY6_9EURY</name>
<proteinExistence type="predicted"/>
<reference evidence="2 3" key="1">
    <citation type="journal article" date="2013" name="PLoS ONE">
        <title>Assembly-driven community genomics of a hypersaline microbial ecosystem.</title>
        <authorList>
            <person name="Podell S."/>
            <person name="Ugalde J.A."/>
            <person name="Narasingarao P."/>
            <person name="Banfield J.F."/>
            <person name="Heidelberg K.B."/>
            <person name="Allen E.E."/>
        </authorList>
    </citation>
    <scope>NUCLEOTIDE SEQUENCE [LARGE SCALE GENOMIC DNA]</scope>
    <source>
        <strain evidence="3">J07HQW1</strain>
    </source>
</reference>
<gene>
    <name evidence="2" type="ORF">J07HQW1_01841</name>
</gene>
<evidence type="ECO:0000313" key="2">
    <source>
        <dbReference type="EMBL" id="ERG91807.1"/>
    </source>
</evidence>
<evidence type="ECO:0000313" key="3">
    <source>
        <dbReference type="Proteomes" id="UP000030649"/>
    </source>
</evidence>
<feature type="compositionally biased region" description="Polar residues" evidence="1">
    <location>
        <begin position="1"/>
        <end position="10"/>
    </location>
</feature>
<protein>
    <submittedName>
        <fullName evidence="2">Uncharacterized protein</fullName>
    </submittedName>
</protein>
<dbReference type="EMBL" id="KE356560">
    <property type="protein sequence ID" value="ERG91807.1"/>
    <property type="molecule type" value="Genomic_DNA"/>
</dbReference>
<organism evidence="2 3">
    <name type="scientific">Haloquadratum walsbyi J07HQW1</name>
    <dbReference type="NCBI Taxonomy" id="1238424"/>
    <lineage>
        <taxon>Archaea</taxon>
        <taxon>Methanobacteriati</taxon>
        <taxon>Methanobacteriota</taxon>
        <taxon>Stenosarchaea group</taxon>
        <taxon>Halobacteria</taxon>
        <taxon>Halobacteriales</taxon>
        <taxon>Haloferacaceae</taxon>
        <taxon>Haloquadratum</taxon>
    </lineage>
</organism>
<evidence type="ECO:0000256" key="1">
    <source>
        <dbReference type="SAM" id="MobiDB-lite"/>
    </source>
</evidence>
<feature type="region of interest" description="Disordered" evidence="1">
    <location>
        <begin position="1"/>
        <end position="23"/>
    </location>
</feature>
<accession>U1PDY6</accession>
<dbReference type="Proteomes" id="UP000030649">
    <property type="component" value="Unassembled WGS sequence"/>
</dbReference>
<feature type="non-terminal residue" evidence="2">
    <location>
        <position position="113"/>
    </location>
</feature>
<dbReference type="AlphaFoldDB" id="U1PDY6"/>